<gene>
    <name evidence="3" type="ORF">AZE42_01815</name>
</gene>
<reference evidence="3 4" key="1">
    <citation type="submission" date="2016-03" db="EMBL/GenBank/DDBJ databases">
        <title>Comparative genomics of the ectomycorrhizal sister species Rhizopogon vinicolor and Rhizopogon vesiculosus (Basidiomycota: Boletales) reveals a divergence of the mating type B locus.</title>
        <authorList>
            <person name="Mujic A.B."/>
            <person name="Kuo A."/>
            <person name="Tritt A."/>
            <person name="Lipzen A."/>
            <person name="Chen C."/>
            <person name="Johnson J."/>
            <person name="Sharma A."/>
            <person name="Barry K."/>
            <person name="Grigoriev I.V."/>
            <person name="Spatafora J.W."/>
        </authorList>
    </citation>
    <scope>NUCLEOTIDE SEQUENCE [LARGE SCALE GENOMIC DNA]</scope>
    <source>
        <strain evidence="3 4">AM-OR11-056</strain>
    </source>
</reference>
<evidence type="ECO:0000313" key="3">
    <source>
        <dbReference type="EMBL" id="OJA10182.1"/>
    </source>
</evidence>
<dbReference type="SUPFAM" id="SSF56112">
    <property type="entry name" value="Protein kinase-like (PK-like)"/>
    <property type="match status" value="2"/>
</dbReference>
<dbReference type="SUPFAM" id="SSF52540">
    <property type="entry name" value="P-loop containing nucleoside triphosphate hydrolases"/>
    <property type="match status" value="1"/>
</dbReference>
<dbReference type="GO" id="GO:0004674">
    <property type="term" value="F:protein serine/threonine kinase activity"/>
    <property type="evidence" value="ECO:0007669"/>
    <property type="project" value="TreeGrafter"/>
</dbReference>
<protein>
    <recommendedName>
        <fullName evidence="2">Protein kinase domain-containing protein</fullName>
    </recommendedName>
</protein>
<feature type="domain" description="Protein kinase" evidence="2">
    <location>
        <begin position="311"/>
        <end position="557"/>
    </location>
</feature>
<dbReference type="PROSITE" id="PS50011">
    <property type="entry name" value="PROTEIN_KINASE_DOM"/>
    <property type="match status" value="2"/>
</dbReference>
<dbReference type="InterPro" id="IPR001245">
    <property type="entry name" value="Ser-Thr/Tyr_kinase_cat_dom"/>
</dbReference>
<dbReference type="Pfam" id="PF01926">
    <property type="entry name" value="MMR_HSR1"/>
    <property type="match status" value="1"/>
</dbReference>
<comment type="similarity">
    <text evidence="1">Belongs to the protein kinase superfamily. TKL Ser/Thr protein kinase family. ROCO subfamily.</text>
</comment>
<evidence type="ECO:0000259" key="2">
    <source>
        <dbReference type="PROSITE" id="PS50011"/>
    </source>
</evidence>
<proteinExistence type="inferred from homology"/>
<comment type="caution">
    <text evidence="3">The sequence shown here is derived from an EMBL/GenBank/DDBJ whole genome shotgun (WGS) entry which is preliminary data.</text>
</comment>
<dbReference type="AlphaFoldDB" id="A0A1J8PM34"/>
<dbReference type="InterPro" id="IPR011009">
    <property type="entry name" value="Kinase-like_dom_sf"/>
</dbReference>
<dbReference type="GO" id="GO:0005524">
    <property type="term" value="F:ATP binding"/>
    <property type="evidence" value="ECO:0007669"/>
    <property type="project" value="InterPro"/>
</dbReference>
<dbReference type="InterPro" id="IPR006073">
    <property type="entry name" value="GTP-bd"/>
</dbReference>
<dbReference type="Proteomes" id="UP000183567">
    <property type="component" value="Unassembled WGS sequence"/>
</dbReference>
<dbReference type="PANTHER" id="PTHR44329">
    <property type="entry name" value="SERINE/THREONINE-PROTEIN KINASE TNNI3K-RELATED"/>
    <property type="match status" value="1"/>
</dbReference>
<dbReference type="GO" id="GO:0005525">
    <property type="term" value="F:GTP binding"/>
    <property type="evidence" value="ECO:0007669"/>
    <property type="project" value="InterPro"/>
</dbReference>
<dbReference type="Pfam" id="PF00069">
    <property type="entry name" value="Pkinase"/>
    <property type="match status" value="1"/>
</dbReference>
<name>A0A1J8PM34_9AGAM</name>
<dbReference type="InterPro" id="IPR027417">
    <property type="entry name" value="P-loop_NTPase"/>
</dbReference>
<organism evidence="3 4">
    <name type="scientific">Rhizopogon vesiculosus</name>
    <dbReference type="NCBI Taxonomy" id="180088"/>
    <lineage>
        <taxon>Eukaryota</taxon>
        <taxon>Fungi</taxon>
        <taxon>Dikarya</taxon>
        <taxon>Basidiomycota</taxon>
        <taxon>Agaricomycotina</taxon>
        <taxon>Agaricomycetes</taxon>
        <taxon>Agaricomycetidae</taxon>
        <taxon>Boletales</taxon>
        <taxon>Suillineae</taxon>
        <taxon>Rhizopogonaceae</taxon>
        <taxon>Rhizopogon</taxon>
    </lineage>
</organism>
<dbReference type="EMBL" id="LVVM01005572">
    <property type="protein sequence ID" value="OJA10182.1"/>
    <property type="molecule type" value="Genomic_DNA"/>
</dbReference>
<dbReference type="CDD" id="cd00882">
    <property type="entry name" value="Ras_like_GTPase"/>
    <property type="match status" value="1"/>
</dbReference>
<dbReference type="OrthoDB" id="4062651at2759"/>
<dbReference type="Pfam" id="PF07714">
    <property type="entry name" value="PK_Tyr_Ser-Thr"/>
    <property type="match status" value="2"/>
</dbReference>
<dbReference type="InterPro" id="IPR051681">
    <property type="entry name" value="Ser/Thr_Kinases-Pseudokinases"/>
</dbReference>
<dbReference type="STRING" id="180088.A0A1J8PM34"/>
<feature type="domain" description="Protein kinase" evidence="2">
    <location>
        <begin position="20"/>
        <end position="292"/>
    </location>
</feature>
<evidence type="ECO:0000256" key="1">
    <source>
        <dbReference type="ARBA" id="ARBA00008171"/>
    </source>
</evidence>
<sequence>MIGLAPEDDTISDFTSQISDKLRSPIATGSFGVVYRCTIVESSLQGPVEVAVKVFKIDTGKDMDKNQKRIRRELKVWLRLKRPTIVPLLGIAYIDSPFPALVSKWMSSGTLYTYLEQQDTIATSARVGLGKGIADGLHYLHSKNIVHGDLHPANVLIDGLGNPCLTDFGLATVVGDPELQWSAITLGLDFDCRWRAPEVLGIENDRQRPTFMSDIYSFGSVVFLIVSGNVPWKEKQSYQISIELLKRATPARSHHISDNHWDLIQKCWSWNPRNRPGAWEVLNKISGCDISMTGLAPEDDTISDFTSQISDKLRFPIATGSFGVVYRCTIESSLQGPVEVAVKVFKIDTGKDMDKIQKGVRRELKVWLRLKRPTIVPLLGIAYIDSPFPALVSQWMSSGTLYTYLEQQATITTSARVGLGKGIADGLHYHFGLATVVEDPELQWSTITLGLDFDCRWRAPEVLGIENDRRRPTFMSDIYSFGSVIFFVVSGNVPWKEKKQSYQIYIELSKKITPARSHHISDDHWDLIKKCWSWDPQNRPVAWEVLNKISGGDQPRNVVVCGEVGAGKSSLINLIMGSDVAITAAGTAGCTSSHTPHDVMIGEQCFRLWDTAGLYEGSKGVVPAATARKNLTAFLRDLDQAEGVHLLIYCVRGARARAVGALLTNYKIFPSVISDSKVPIVIVVTCLEDVHPQMEDWWNRNKNELAQLGIQFSGHACVTTLKDDPTESPDILERRAQSYQEVSQLILNNCSQTLHKRWDASTKNQRSFLETLSKKLSRVVRVS</sequence>
<accession>A0A1J8PM34</accession>
<dbReference type="Gene3D" id="3.40.50.300">
    <property type="entry name" value="P-loop containing nucleotide triphosphate hydrolases"/>
    <property type="match status" value="1"/>
</dbReference>
<dbReference type="InterPro" id="IPR000719">
    <property type="entry name" value="Prot_kinase_dom"/>
</dbReference>
<dbReference type="Gene3D" id="1.10.510.10">
    <property type="entry name" value="Transferase(Phosphotransferase) domain 1"/>
    <property type="match status" value="3"/>
</dbReference>
<dbReference type="PRINTS" id="PR00109">
    <property type="entry name" value="TYRKINASE"/>
</dbReference>
<keyword evidence="4" id="KW-1185">Reference proteome</keyword>
<evidence type="ECO:0000313" key="4">
    <source>
        <dbReference type="Proteomes" id="UP000183567"/>
    </source>
</evidence>